<evidence type="ECO:0008006" key="4">
    <source>
        <dbReference type="Google" id="ProtNLM"/>
    </source>
</evidence>
<accession>A0A165NM29</accession>
<dbReference type="OrthoDB" id="5362978at2759"/>
<dbReference type="STRING" id="1314782.A0A165NM29"/>
<keyword evidence="1" id="KW-1133">Transmembrane helix</keyword>
<evidence type="ECO:0000313" key="3">
    <source>
        <dbReference type="Proteomes" id="UP000076761"/>
    </source>
</evidence>
<keyword evidence="3" id="KW-1185">Reference proteome</keyword>
<dbReference type="EMBL" id="KV425632">
    <property type="protein sequence ID" value="KZT19831.1"/>
    <property type="molecule type" value="Genomic_DNA"/>
</dbReference>
<proteinExistence type="predicted"/>
<reference evidence="2 3" key="1">
    <citation type="journal article" date="2016" name="Mol. Biol. Evol.">
        <title>Comparative Genomics of Early-Diverging Mushroom-Forming Fungi Provides Insights into the Origins of Lignocellulose Decay Capabilities.</title>
        <authorList>
            <person name="Nagy L.G."/>
            <person name="Riley R."/>
            <person name="Tritt A."/>
            <person name="Adam C."/>
            <person name="Daum C."/>
            <person name="Floudas D."/>
            <person name="Sun H."/>
            <person name="Yadav J.S."/>
            <person name="Pangilinan J."/>
            <person name="Larsson K.H."/>
            <person name="Matsuura K."/>
            <person name="Barry K."/>
            <person name="Labutti K."/>
            <person name="Kuo R."/>
            <person name="Ohm R.A."/>
            <person name="Bhattacharya S.S."/>
            <person name="Shirouzu T."/>
            <person name="Yoshinaga Y."/>
            <person name="Martin F.M."/>
            <person name="Grigoriev I.V."/>
            <person name="Hibbett D.S."/>
        </authorList>
    </citation>
    <scope>NUCLEOTIDE SEQUENCE [LARGE SCALE GENOMIC DNA]</scope>
    <source>
        <strain evidence="2 3">HHB14362 ss-1</strain>
    </source>
</reference>
<keyword evidence="1" id="KW-0812">Transmembrane</keyword>
<gene>
    <name evidence="2" type="ORF">NEOLEDRAFT_1077109</name>
</gene>
<dbReference type="Proteomes" id="UP000076761">
    <property type="component" value="Unassembled WGS sequence"/>
</dbReference>
<evidence type="ECO:0000256" key="1">
    <source>
        <dbReference type="SAM" id="Phobius"/>
    </source>
</evidence>
<dbReference type="AlphaFoldDB" id="A0A165NM29"/>
<evidence type="ECO:0000313" key="2">
    <source>
        <dbReference type="EMBL" id="KZT19831.1"/>
    </source>
</evidence>
<sequence>MHWPPKVICQFKKVPVNPSKAHFHGPYNKLLSTLFPPDTNFTIVPHYMPLPAGLISAGFIVCLCISPVFILELKSPGDLRYTSSCQATDRQLCACIRDVHIDCPLPVLYAISMMGTRLCFYKRPHDGCMEPPFIAANPELEMDMVP</sequence>
<protein>
    <recommendedName>
        <fullName evidence="4">Fungal-type protein kinase domain-containing protein</fullName>
    </recommendedName>
</protein>
<name>A0A165NM29_9AGAM</name>
<dbReference type="InParanoid" id="A0A165NM29"/>
<keyword evidence="1" id="KW-0472">Membrane</keyword>
<feature type="transmembrane region" description="Helical" evidence="1">
    <location>
        <begin position="50"/>
        <end position="71"/>
    </location>
</feature>
<organism evidence="2 3">
    <name type="scientific">Neolentinus lepideus HHB14362 ss-1</name>
    <dbReference type="NCBI Taxonomy" id="1314782"/>
    <lineage>
        <taxon>Eukaryota</taxon>
        <taxon>Fungi</taxon>
        <taxon>Dikarya</taxon>
        <taxon>Basidiomycota</taxon>
        <taxon>Agaricomycotina</taxon>
        <taxon>Agaricomycetes</taxon>
        <taxon>Gloeophyllales</taxon>
        <taxon>Gloeophyllaceae</taxon>
        <taxon>Neolentinus</taxon>
    </lineage>
</organism>